<organism evidence="1 2">
    <name type="scientific">Bacillus phage B5S</name>
    <dbReference type="NCBI Taxonomy" id="1126949"/>
    <lineage>
        <taxon>Viruses</taxon>
        <taxon>Duplodnaviria</taxon>
        <taxon>Heunggongvirae</taxon>
        <taxon>Uroviricota</taxon>
        <taxon>Caudoviricetes</taxon>
        <taxon>Herelleviridae</taxon>
        <taxon>Bastillevirinae</taxon>
        <taxon>Bequatrovirus</taxon>
        <taxon>Bequatrovirus B4</taxon>
    </lineage>
</organism>
<sequence length="142" mass="16640">MTNFQNIQKDIEHLQEAKTPEQIEVERQEEQREVVDRIIRGKNDVFRKEYDLPEFDLKFTVAIKAPNAIEVGKIQAMTAGYLSGMNTYMSQYYLIVYQTLASLRVCGKEVPKCLEKDEDIYNLDILYAIGVDFSAWMQTFRR</sequence>
<name>J9PRV8_9CAUD</name>
<dbReference type="Proteomes" id="UP000006291">
    <property type="component" value="Segment"/>
</dbReference>
<dbReference type="EMBL" id="JN797796">
    <property type="protein sequence ID" value="AEW47480.1"/>
    <property type="molecule type" value="Genomic_DNA"/>
</dbReference>
<proteinExistence type="predicted"/>
<gene>
    <name evidence="1" type="ORF">B5S_0246</name>
</gene>
<accession>J9PRV8</accession>
<evidence type="ECO:0000313" key="1">
    <source>
        <dbReference type="EMBL" id="AEW47480.1"/>
    </source>
</evidence>
<evidence type="ECO:0008006" key="3">
    <source>
        <dbReference type="Google" id="ProtNLM"/>
    </source>
</evidence>
<protein>
    <recommendedName>
        <fullName evidence="3">Tail assembly chaperone</fullName>
    </recommendedName>
</protein>
<reference evidence="1 2" key="1">
    <citation type="submission" date="2011-09" db="EMBL/GenBank/DDBJ databases">
        <title>Complete Genome Sequence of Bacillus cereus Bacteriophage B5S.</title>
        <authorList>
            <person name="Lee J.-H."/>
            <person name="Shin H."/>
            <person name="Son B."/>
            <person name="Ryu S."/>
        </authorList>
    </citation>
    <scope>NUCLEOTIDE SEQUENCE [LARGE SCALE GENOMIC DNA]</scope>
</reference>
<evidence type="ECO:0000313" key="2">
    <source>
        <dbReference type="Proteomes" id="UP000006291"/>
    </source>
</evidence>